<sequence>MALVCEATHAERLVYYRQAQSTSPTPIGITCRLCQRDSCRSRSEPPIGRQILLDYYRRTDAPFGFSRLGAPGFTVSSSDYCAFAFSLAATRPFLSFRSTPRPATHASQESGCRARPLPPSADHGKGSVSTQALGWLMQHLAQAHYLKRADTQRNVLPIPTLSSRLSKSPSASMHVMPRP</sequence>
<gene>
    <name evidence="3" type="ORF">GGD56_006844</name>
</gene>
<dbReference type="EMBL" id="JACIFX010000021">
    <property type="protein sequence ID" value="MBB4232944.1"/>
    <property type="molecule type" value="Genomic_DNA"/>
</dbReference>
<reference evidence="3 4" key="1">
    <citation type="submission" date="2020-08" db="EMBL/GenBank/DDBJ databases">
        <title>Genomic Encyclopedia of Type Strains, Phase IV (KMG-V): Genome sequencing to study the core and pangenomes of soil and plant-associated prokaryotes.</title>
        <authorList>
            <person name="Whitman W."/>
        </authorList>
    </citation>
    <scope>NUCLEOTIDE SEQUENCE [LARGE SCALE GENOMIC DNA]</scope>
    <source>
        <strain evidence="3 4">SEMIA 4087</strain>
    </source>
</reference>
<name>A0ABR6IYE9_9HYPH</name>
<organism evidence="3 4">
    <name type="scientific">Rhizobium mongolense</name>
    <dbReference type="NCBI Taxonomy" id="57676"/>
    <lineage>
        <taxon>Bacteria</taxon>
        <taxon>Pseudomonadati</taxon>
        <taxon>Pseudomonadota</taxon>
        <taxon>Alphaproteobacteria</taxon>
        <taxon>Hyphomicrobiales</taxon>
        <taxon>Rhizobiaceae</taxon>
        <taxon>Rhizobium/Agrobacterium group</taxon>
        <taxon>Rhizobium</taxon>
    </lineage>
</organism>
<accession>A0ABR6IYE9</accession>
<comment type="caution">
    <text evidence="3">The sequence shown here is derived from an EMBL/GenBank/DDBJ whole genome shotgun (WGS) entry which is preliminary data.</text>
</comment>
<feature type="region of interest" description="Disordered" evidence="1">
    <location>
        <begin position="99"/>
        <end position="126"/>
    </location>
</feature>
<evidence type="ECO:0000313" key="3">
    <source>
        <dbReference type="EMBL" id="MBB4232944.1"/>
    </source>
</evidence>
<feature type="region of interest" description="Disordered" evidence="1">
    <location>
        <begin position="160"/>
        <end position="179"/>
    </location>
</feature>
<evidence type="ECO:0000313" key="4">
    <source>
        <dbReference type="Proteomes" id="UP000551353"/>
    </source>
</evidence>
<dbReference type="InterPro" id="IPR018653">
    <property type="entry name" value="ScfR_C"/>
</dbReference>
<evidence type="ECO:0000259" key="2">
    <source>
        <dbReference type="Pfam" id="PF09856"/>
    </source>
</evidence>
<proteinExistence type="predicted"/>
<feature type="domain" description="Short-chain fatty acyl coenzyme A regulators C-terminal" evidence="2">
    <location>
        <begin position="2"/>
        <end position="63"/>
    </location>
</feature>
<keyword evidence="4" id="KW-1185">Reference proteome</keyword>
<dbReference type="Pfam" id="PF09856">
    <property type="entry name" value="ScfRs"/>
    <property type="match status" value="1"/>
</dbReference>
<feature type="compositionally biased region" description="Low complexity" evidence="1">
    <location>
        <begin position="162"/>
        <end position="172"/>
    </location>
</feature>
<dbReference type="Proteomes" id="UP000551353">
    <property type="component" value="Unassembled WGS sequence"/>
</dbReference>
<evidence type="ECO:0000256" key="1">
    <source>
        <dbReference type="SAM" id="MobiDB-lite"/>
    </source>
</evidence>
<protein>
    <recommendedName>
        <fullName evidence="2">Short-chain fatty acyl coenzyme A regulators C-terminal domain-containing protein</fullName>
    </recommendedName>
</protein>